<feature type="compositionally biased region" description="Polar residues" evidence="1">
    <location>
        <begin position="699"/>
        <end position="708"/>
    </location>
</feature>
<organism evidence="3 4">
    <name type="scientific">Smittium culicis</name>
    <dbReference type="NCBI Taxonomy" id="133412"/>
    <lineage>
        <taxon>Eukaryota</taxon>
        <taxon>Fungi</taxon>
        <taxon>Fungi incertae sedis</taxon>
        <taxon>Zoopagomycota</taxon>
        <taxon>Kickxellomycotina</taxon>
        <taxon>Harpellomycetes</taxon>
        <taxon>Harpellales</taxon>
        <taxon>Legeriomycetaceae</taxon>
        <taxon>Smittium</taxon>
    </lineage>
</organism>
<dbReference type="OrthoDB" id="2595509at2759"/>
<feature type="region of interest" description="Disordered" evidence="1">
    <location>
        <begin position="123"/>
        <end position="163"/>
    </location>
</feature>
<dbReference type="Proteomes" id="UP000187429">
    <property type="component" value="Unassembled WGS sequence"/>
</dbReference>
<feature type="compositionally biased region" description="Low complexity" evidence="1">
    <location>
        <begin position="926"/>
        <end position="939"/>
    </location>
</feature>
<evidence type="ECO:0000256" key="2">
    <source>
        <dbReference type="SAM" id="Phobius"/>
    </source>
</evidence>
<dbReference type="EMBL" id="LSSM01001809">
    <property type="protein sequence ID" value="OMJ24539.1"/>
    <property type="molecule type" value="Genomic_DNA"/>
</dbReference>
<accession>A0A1R1YCA7</accession>
<keyword evidence="4" id="KW-1185">Reference proteome</keyword>
<feature type="compositionally biased region" description="Polar residues" evidence="1">
    <location>
        <begin position="910"/>
        <end position="925"/>
    </location>
</feature>
<feature type="compositionally biased region" description="Polar residues" evidence="1">
    <location>
        <begin position="197"/>
        <end position="216"/>
    </location>
</feature>
<gene>
    <name evidence="3" type="ORF">AYI69_g4593</name>
</gene>
<feature type="compositionally biased region" description="Polar residues" evidence="1">
    <location>
        <begin position="135"/>
        <end position="150"/>
    </location>
</feature>
<keyword evidence="2" id="KW-0472">Membrane</keyword>
<feature type="transmembrane region" description="Helical" evidence="2">
    <location>
        <begin position="60"/>
        <end position="84"/>
    </location>
</feature>
<evidence type="ECO:0000313" key="3">
    <source>
        <dbReference type="EMBL" id="OMJ24539.1"/>
    </source>
</evidence>
<feature type="region of interest" description="Disordered" evidence="1">
    <location>
        <begin position="697"/>
        <end position="730"/>
    </location>
</feature>
<name>A0A1R1YCA7_9FUNG</name>
<evidence type="ECO:0000256" key="1">
    <source>
        <dbReference type="SAM" id="MobiDB-lite"/>
    </source>
</evidence>
<reference evidence="4" key="1">
    <citation type="submission" date="2017-01" db="EMBL/GenBank/DDBJ databases">
        <authorList>
            <person name="Wang Y."/>
            <person name="White M."/>
            <person name="Kvist S."/>
            <person name="Moncalvo J.-M."/>
        </authorList>
    </citation>
    <scope>NUCLEOTIDE SEQUENCE [LARGE SCALE GENOMIC DNA]</scope>
    <source>
        <strain evidence="4">ID-206-W2</strain>
    </source>
</reference>
<proteinExistence type="predicted"/>
<protein>
    <submittedName>
        <fullName evidence="3">Uncharacterized protein</fullName>
    </submittedName>
</protein>
<keyword evidence="2" id="KW-1133">Transmembrane helix</keyword>
<comment type="caution">
    <text evidence="3">The sequence shown here is derived from an EMBL/GenBank/DDBJ whole genome shotgun (WGS) entry which is preliminary data.</text>
</comment>
<feature type="region of interest" description="Disordered" evidence="1">
    <location>
        <begin position="182"/>
        <end position="216"/>
    </location>
</feature>
<keyword evidence="2" id="KW-0812">Transmembrane</keyword>
<feature type="region of interest" description="Disordered" evidence="1">
    <location>
        <begin position="910"/>
        <end position="955"/>
    </location>
</feature>
<dbReference type="AlphaFoldDB" id="A0A1R1YCA7"/>
<evidence type="ECO:0000313" key="4">
    <source>
        <dbReference type="Proteomes" id="UP000187429"/>
    </source>
</evidence>
<sequence length="955" mass="106182">MSTRRTNRVRLAFSEEKEKLRQAISEPVFKWEKRWANPGSIVPETKANVDYKVFKWHKSIYPLFLFGLKPFNLTPFLLCVYVFLTAKSKVEFDPEISNEIETSFIDSRRSDSEVEIDDSILIENVNSPNTPQPDKPQSMSLKSDFNSNKKVVTGKPPQKEFDQNKIIDKKVLSIENLSSIDKLNTDSGKNDIKNDDTSNSNQIIDTHTIPNAERNNISEISNQSNHISDNHDTPSMNVNDELNQSNELEMNNSNLEPLEHGSDIKNLQFTIESHKILDSIPSPTMGLADSFSTSNELNLHKSIESRNEKISINPKTCPNDLLQTLEESINMSQTEQSVNNDLEENDKKFIGPSNQSNIHQNEFIISAQKSFSNELGYENSDATLDNPVSNITKIITDSPSDNNSLKQVTFGELHVISQESHPVSDTSQPTISAPFTMSTNSETPNIKTETLFKFSQNAIRTDELFSKTDLNSSSRLELPTTTENLDAAIEDISVQRPSPPSQDLSLETKPLKIVDSSDGNLNSHIKLDSPKHNAHSTSDLEIENYQILDSSEKVNSNAVFGNIETNEIFSNIKETDINQHSNELSTDQLKSNNHILSNSDLYKHNIEASQNTILVTHSTQADNLIMTDNSENTLDLNADFDTTTLIPQPNVQPFTEELLNCDSTQNLDESKINSLSLNDHQKTQIYDRSSFTIPDEMNESSLAQNSEVSLDDKSREGMSAPPLNSSNSVGVDLNIHPDIQEQTASVDKCKNLSANLVDDIPGKNISDDYSNLDDNSLTKVVTSPENFNGTDFNSSIVLPVNENNRLGTENSPPEPIVPYDNDETSINIVSISDNKLADDIAQIDKRNQINSKDSISANISDFSAATPLSDTIPNDINDLSFFTDSSHTKSLNLDTNQTLQNVPTEISAQISASPTHVDSSLEITYSSNSSSPNPISNKRSNPEEGPENNKSHKLV</sequence>